<comment type="caution">
    <text evidence="9">The sequence shown here is derived from an EMBL/GenBank/DDBJ whole genome shotgun (WGS) entry which is preliminary data.</text>
</comment>
<feature type="region of interest" description="Domain I" evidence="6">
    <location>
        <begin position="1"/>
        <end position="64"/>
    </location>
</feature>
<proteinExistence type="inferred from homology"/>
<gene>
    <name evidence="6" type="primary">ruvA</name>
    <name evidence="9" type="ORF">A2161_05775</name>
</gene>
<protein>
    <recommendedName>
        <fullName evidence="6">Holliday junction branch migration complex subunit RuvA</fullName>
    </recommendedName>
</protein>
<dbReference type="GO" id="GO:0009378">
    <property type="term" value="F:four-way junction helicase activity"/>
    <property type="evidence" value="ECO:0007669"/>
    <property type="project" value="InterPro"/>
</dbReference>
<comment type="function">
    <text evidence="6">The RuvA-RuvB-RuvC complex processes Holliday junction (HJ) DNA during genetic recombination and DNA repair, while the RuvA-RuvB complex plays an important role in the rescue of blocked DNA replication forks via replication fork reversal (RFR). RuvA specifically binds to HJ cruciform DNA, conferring on it an open structure. The RuvB hexamer acts as an ATP-dependent pump, pulling dsDNA into and through the RuvAB complex. HJ branch migration allows RuvC to scan DNA until it finds its consensus sequence, where it cleaves and resolves the cruciform DNA.</text>
</comment>
<sequence>MIATIRGKLARKAPESVIIENHGIGYEVFISLNTFYKLPGQGEELSLLTYTHVREDCLQLYGFLDDGEKKLFHLLLGVSKIGARLALNILSGITPAELKEAILSGDQFRLSQIPRVGRKTADRIIVELRDRVKDVPTYSGVTISVDANLRMKVDDALEALLILGYSKKDAELALNKVLADIKSSPETRSVEELLKKSLALLTHG</sequence>
<dbReference type="Pfam" id="PF07499">
    <property type="entry name" value="RuvA_C"/>
    <property type="match status" value="1"/>
</dbReference>
<dbReference type="InterPro" id="IPR036267">
    <property type="entry name" value="RuvA_C_sf"/>
</dbReference>
<evidence type="ECO:0000256" key="6">
    <source>
        <dbReference type="HAMAP-Rule" id="MF_00031"/>
    </source>
</evidence>
<evidence type="ECO:0000313" key="10">
    <source>
        <dbReference type="Proteomes" id="UP000179266"/>
    </source>
</evidence>
<dbReference type="GO" id="GO:0009379">
    <property type="term" value="C:Holliday junction helicase complex"/>
    <property type="evidence" value="ECO:0007669"/>
    <property type="project" value="InterPro"/>
</dbReference>
<keyword evidence="9" id="KW-0347">Helicase</keyword>
<reference evidence="9 10" key="1">
    <citation type="journal article" date="2016" name="Nat. Commun.">
        <title>Thousands of microbial genomes shed light on interconnected biogeochemical processes in an aquifer system.</title>
        <authorList>
            <person name="Anantharaman K."/>
            <person name="Brown C.T."/>
            <person name="Hug L.A."/>
            <person name="Sharon I."/>
            <person name="Castelle C.J."/>
            <person name="Probst A.J."/>
            <person name="Thomas B.C."/>
            <person name="Singh A."/>
            <person name="Wilkins M.J."/>
            <person name="Karaoz U."/>
            <person name="Brodie E.L."/>
            <person name="Williams K.H."/>
            <person name="Hubbard S.S."/>
            <person name="Banfield J.F."/>
        </authorList>
    </citation>
    <scope>NUCLEOTIDE SEQUENCE [LARGE SCALE GENOMIC DNA]</scope>
</reference>
<evidence type="ECO:0000256" key="2">
    <source>
        <dbReference type="ARBA" id="ARBA00022763"/>
    </source>
</evidence>
<dbReference type="GO" id="GO:0048476">
    <property type="term" value="C:Holliday junction resolvase complex"/>
    <property type="evidence" value="ECO:0007669"/>
    <property type="project" value="UniProtKB-UniRule"/>
</dbReference>
<dbReference type="Proteomes" id="UP000179266">
    <property type="component" value="Unassembled WGS sequence"/>
</dbReference>
<comment type="subcellular location">
    <subcellularLocation>
        <location evidence="6">Cytoplasm</location>
    </subcellularLocation>
</comment>
<dbReference type="Gene3D" id="1.10.150.20">
    <property type="entry name" value="5' to 3' exonuclease, C-terminal subdomain"/>
    <property type="match status" value="1"/>
</dbReference>
<keyword evidence="1 6" id="KW-0963">Cytoplasm</keyword>
<dbReference type="AlphaFoldDB" id="A0A1F7RQ10"/>
<comment type="caution">
    <text evidence="6">Lacks conserved residue(s) required for the propagation of feature annotation.</text>
</comment>
<accession>A0A1F7RQ10</accession>
<keyword evidence="5 6" id="KW-0234">DNA repair</keyword>
<dbReference type="EMBL" id="MGDD01000261">
    <property type="protein sequence ID" value="OGL43639.1"/>
    <property type="molecule type" value="Genomic_DNA"/>
</dbReference>
<keyword evidence="9" id="KW-0067">ATP-binding</keyword>
<evidence type="ECO:0000256" key="3">
    <source>
        <dbReference type="ARBA" id="ARBA00023125"/>
    </source>
</evidence>
<comment type="subunit">
    <text evidence="6">Homotetramer. Forms an RuvA(8)-RuvB(12)-Holliday junction (HJ) complex. HJ DNA is sandwiched between 2 RuvA tetramers; dsDNA enters through RuvA and exits via RuvB. An RuvB hexamer assembles on each DNA strand where it exits the tetramer. Each RuvB hexamer is contacted by two RuvA subunits (via domain III) on 2 adjacent RuvB subunits; this complex drives branch migration. In the full resolvosome a probable DNA-RuvA(4)-RuvB(12)-RuvC(2) complex forms which resolves the HJ.</text>
</comment>
<dbReference type="InterPro" id="IPR010994">
    <property type="entry name" value="RuvA_2-like"/>
</dbReference>
<organism evidence="9 10">
    <name type="scientific">Candidatus Schekmanbacteria bacterium RBG_13_48_7</name>
    <dbReference type="NCBI Taxonomy" id="1817878"/>
    <lineage>
        <taxon>Bacteria</taxon>
        <taxon>Candidatus Schekmaniibacteriota</taxon>
    </lineage>
</organism>
<dbReference type="SUPFAM" id="SSF46929">
    <property type="entry name" value="DNA helicase RuvA subunit, C-terminal domain"/>
    <property type="match status" value="1"/>
</dbReference>
<evidence type="ECO:0000256" key="4">
    <source>
        <dbReference type="ARBA" id="ARBA00023172"/>
    </source>
</evidence>
<dbReference type="GO" id="GO:0006310">
    <property type="term" value="P:DNA recombination"/>
    <property type="evidence" value="ECO:0007669"/>
    <property type="project" value="UniProtKB-UniRule"/>
</dbReference>
<name>A0A1F7RQ10_9BACT</name>
<dbReference type="CDD" id="cd14332">
    <property type="entry name" value="UBA_RuvA_C"/>
    <property type="match status" value="1"/>
</dbReference>
<comment type="domain">
    <text evidence="6">Has three domains with a flexible linker between the domains II and III and assumes an 'L' shape. Domain III is highly mobile and contacts RuvB.</text>
</comment>
<keyword evidence="2 6" id="KW-0227">DNA damage</keyword>
<dbReference type="Pfam" id="PF01330">
    <property type="entry name" value="RuvA_N"/>
    <property type="match status" value="1"/>
</dbReference>
<dbReference type="Gene3D" id="2.40.50.140">
    <property type="entry name" value="Nucleic acid-binding proteins"/>
    <property type="match status" value="1"/>
</dbReference>
<dbReference type="SUPFAM" id="SSF47781">
    <property type="entry name" value="RuvA domain 2-like"/>
    <property type="match status" value="1"/>
</dbReference>
<dbReference type="SUPFAM" id="SSF50249">
    <property type="entry name" value="Nucleic acid-binding proteins"/>
    <property type="match status" value="1"/>
</dbReference>
<evidence type="ECO:0000256" key="1">
    <source>
        <dbReference type="ARBA" id="ARBA00022490"/>
    </source>
</evidence>
<keyword evidence="9" id="KW-0378">Hydrolase</keyword>
<dbReference type="InterPro" id="IPR013849">
    <property type="entry name" value="DNA_helicase_Holl-junc_RuvA_I"/>
</dbReference>
<evidence type="ECO:0000259" key="8">
    <source>
        <dbReference type="Pfam" id="PF07499"/>
    </source>
</evidence>
<dbReference type="GO" id="GO:0000400">
    <property type="term" value="F:four-way junction DNA binding"/>
    <property type="evidence" value="ECO:0007669"/>
    <property type="project" value="UniProtKB-UniRule"/>
</dbReference>
<evidence type="ECO:0000313" key="9">
    <source>
        <dbReference type="EMBL" id="OGL43639.1"/>
    </source>
</evidence>
<dbReference type="GO" id="GO:0005524">
    <property type="term" value="F:ATP binding"/>
    <property type="evidence" value="ECO:0007669"/>
    <property type="project" value="InterPro"/>
</dbReference>
<dbReference type="Pfam" id="PF14520">
    <property type="entry name" value="HHH_5"/>
    <property type="match status" value="1"/>
</dbReference>
<feature type="region of interest" description="Domain III" evidence="6">
    <location>
        <begin position="153"/>
        <end position="204"/>
    </location>
</feature>
<evidence type="ECO:0000256" key="5">
    <source>
        <dbReference type="ARBA" id="ARBA00023204"/>
    </source>
</evidence>
<dbReference type="InterPro" id="IPR011114">
    <property type="entry name" value="RuvA_C"/>
</dbReference>
<dbReference type="InterPro" id="IPR000085">
    <property type="entry name" value="RuvA"/>
</dbReference>
<comment type="similarity">
    <text evidence="6">Belongs to the RuvA family.</text>
</comment>
<dbReference type="GO" id="GO:0006281">
    <property type="term" value="P:DNA repair"/>
    <property type="evidence" value="ECO:0007669"/>
    <property type="project" value="UniProtKB-UniRule"/>
</dbReference>
<dbReference type="Gene3D" id="1.10.8.10">
    <property type="entry name" value="DNA helicase RuvA subunit, C-terminal domain"/>
    <property type="match status" value="1"/>
</dbReference>
<dbReference type="NCBIfam" id="TIGR00084">
    <property type="entry name" value="ruvA"/>
    <property type="match status" value="1"/>
</dbReference>
<feature type="domain" description="Holliday junction DNA helicase RuvA C-terminal" evidence="8">
    <location>
        <begin position="153"/>
        <end position="201"/>
    </location>
</feature>
<keyword evidence="4 6" id="KW-0233">DNA recombination</keyword>
<dbReference type="InterPro" id="IPR012340">
    <property type="entry name" value="NA-bd_OB-fold"/>
</dbReference>
<dbReference type="GO" id="GO:0005737">
    <property type="term" value="C:cytoplasm"/>
    <property type="evidence" value="ECO:0007669"/>
    <property type="project" value="UniProtKB-SubCell"/>
</dbReference>
<evidence type="ECO:0000259" key="7">
    <source>
        <dbReference type="Pfam" id="PF01330"/>
    </source>
</evidence>
<keyword evidence="9" id="KW-0547">Nucleotide-binding</keyword>
<feature type="domain" description="DNA helicase Holliday junction RuvA type" evidence="7">
    <location>
        <begin position="1"/>
        <end position="62"/>
    </location>
</feature>
<dbReference type="HAMAP" id="MF_00031">
    <property type="entry name" value="DNA_HJ_migration_RuvA"/>
    <property type="match status" value="1"/>
</dbReference>
<keyword evidence="3 6" id="KW-0238">DNA-binding</keyword>